<dbReference type="EMBL" id="VCQV01000030">
    <property type="protein sequence ID" value="TWP34235.1"/>
    <property type="molecule type" value="Genomic_DNA"/>
</dbReference>
<keyword evidence="1" id="KW-0472">Membrane</keyword>
<protein>
    <submittedName>
        <fullName evidence="2">Uncharacterized protein</fullName>
    </submittedName>
</protein>
<evidence type="ECO:0000256" key="1">
    <source>
        <dbReference type="SAM" id="Phobius"/>
    </source>
</evidence>
<dbReference type="AlphaFoldDB" id="A0A563DVL6"/>
<keyword evidence="1" id="KW-1133">Transmembrane helix</keyword>
<dbReference type="Proteomes" id="UP000320244">
    <property type="component" value="Unassembled WGS sequence"/>
</dbReference>
<comment type="caution">
    <text evidence="2">The sequence shown here is derived from an EMBL/GenBank/DDBJ whole genome shotgun (WGS) entry which is preliminary data.</text>
</comment>
<evidence type="ECO:0000313" key="2">
    <source>
        <dbReference type="EMBL" id="TWP34235.1"/>
    </source>
</evidence>
<dbReference type="RefSeq" id="WP_146319190.1">
    <property type="nucleotide sequence ID" value="NZ_VCQV01000030.1"/>
</dbReference>
<evidence type="ECO:0000313" key="3">
    <source>
        <dbReference type="Proteomes" id="UP000320244"/>
    </source>
</evidence>
<proteinExistence type="predicted"/>
<gene>
    <name evidence="2" type="ORF">FGL98_18420</name>
</gene>
<sequence length="230" mass="24087">MSDDDIRELIHQAGAHEPAPDISLTSIAARVKSRRRRYRSIFSGAALIAVVGATVAGTLPGGYLRGSGPGPSQAAGAPVAVGVRPACPPDPGTVHPMQPSLASGRFGPTIALNPSTREITFDLNVPPSKFSDRYIMKVQLIMVTAKVAESKTAPGIFLADPANQVAKVAVSRPVGDQHIILSVPPNLPSGTYAIYYWARFPGPSLCGQQNPDPPTVTGVMHRLIATATVP</sequence>
<accession>A0A563DVL6</accession>
<name>A0A563DVL6_9MICO</name>
<keyword evidence="1" id="KW-0812">Transmembrane</keyword>
<organism evidence="2 3">
    <name type="scientific">Leekyejoonella antrihumi</name>
    <dbReference type="NCBI Taxonomy" id="1660198"/>
    <lineage>
        <taxon>Bacteria</taxon>
        <taxon>Bacillati</taxon>
        <taxon>Actinomycetota</taxon>
        <taxon>Actinomycetes</taxon>
        <taxon>Micrococcales</taxon>
        <taxon>Dermacoccaceae</taxon>
        <taxon>Leekyejoonella</taxon>
    </lineage>
</organism>
<reference evidence="2 3" key="2">
    <citation type="submission" date="2019-08" db="EMBL/GenBank/DDBJ databases">
        <title>Jejuicoccus antrihumi gen. nov., sp. nov., a new member of the family Dermacoccaceae isolated from a cave.</title>
        <authorList>
            <person name="Schumann P."/>
            <person name="Kim I.S."/>
        </authorList>
    </citation>
    <scope>NUCLEOTIDE SEQUENCE [LARGE SCALE GENOMIC DNA]</scope>
    <source>
        <strain evidence="2 3">C5-26</strain>
    </source>
</reference>
<feature type="transmembrane region" description="Helical" evidence="1">
    <location>
        <begin position="40"/>
        <end position="63"/>
    </location>
</feature>
<reference evidence="2 3" key="1">
    <citation type="submission" date="2019-05" db="EMBL/GenBank/DDBJ databases">
        <authorList>
            <person name="Lee S.D."/>
        </authorList>
    </citation>
    <scope>NUCLEOTIDE SEQUENCE [LARGE SCALE GENOMIC DNA]</scope>
    <source>
        <strain evidence="2 3">C5-26</strain>
    </source>
</reference>
<keyword evidence="3" id="KW-1185">Reference proteome</keyword>